<accession>A0ABV9Z594</accession>
<evidence type="ECO:0000256" key="1">
    <source>
        <dbReference type="SAM" id="MobiDB-lite"/>
    </source>
</evidence>
<proteinExistence type="predicted"/>
<comment type="caution">
    <text evidence="2">The sequence shown here is derived from an EMBL/GenBank/DDBJ whole genome shotgun (WGS) entry which is preliminary data.</text>
</comment>
<keyword evidence="3" id="KW-1185">Reference proteome</keyword>
<reference evidence="3" key="1">
    <citation type="journal article" date="2019" name="Int. J. Syst. Evol. Microbiol.">
        <title>The Global Catalogue of Microorganisms (GCM) 10K type strain sequencing project: providing services to taxonomists for standard genome sequencing and annotation.</title>
        <authorList>
            <consortium name="The Broad Institute Genomics Platform"/>
            <consortium name="The Broad Institute Genome Sequencing Center for Infectious Disease"/>
            <person name="Wu L."/>
            <person name="Ma J."/>
        </authorList>
    </citation>
    <scope>NUCLEOTIDE SEQUENCE [LARGE SCALE GENOMIC DNA]</scope>
    <source>
        <strain evidence="3">CGMCC 1.16444</strain>
    </source>
</reference>
<feature type="compositionally biased region" description="Basic and acidic residues" evidence="1">
    <location>
        <begin position="10"/>
        <end position="20"/>
    </location>
</feature>
<evidence type="ECO:0000313" key="2">
    <source>
        <dbReference type="EMBL" id="MFC5068875.1"/>
    </source>
</evidence>
<dbReference type="RefSeq" id="WP_114955949.1">
    <property type="nucleotide sequence ID" value="NZ_JBHSJF010000006.1"/>
</dbReference>
<evidence type="ECO:0000313" key="3">
    <source>
        <dbReference type="Proteomes" id="UP001595796"/>
    </source>
</evidence>
<feature type="region of interest" description="Disordered" evidence="1">
    <location>
        <begin position="1"/>
        <end position="20"/>
    </location>
</feature>
<sequence>MGQRAGRKRGIGERYKSGDLKPAEQGFAPAEVRHMVDAARAKVIDGCFGTTVGRLRLEAPAEFTDELFFASRQFAAWFAKHDRLMGMNRPRTAKSPDYSQAWQPSISTTPDETDVEEVAAARREMAAVVAGLGEQRYRVVYNSVLLDLHCNSWEREALRSGLEWLAIHFGMARLQRAC</sequence>
<feature type="compositionally biased region" description="Polar residues" evidence="1">
    <location>
        <begin position="97"/>
        <end position="110"/>
    </location>
</feature>
<protein>
    <submittedName>
        <fullName evidence="2">Uncharacterized protein</fullName>
    </submittedName>
</protein>
<dbReference type="Proteomes" id="UP001595796">
    <property type="component" value="Unassembled WGS sequence"/>
</dbReference>
<gene>
    <name evidence="2" type="ORF">ACFPFW_12740</name>
</gene>
<dbReference type="EMBL" id="JBHSJF010000006">
    <property type="protein sequence ID" value="MFC5068875.1"/>
    <property type="molecule type" value="Genomic_DNA"/>
</dbReference>
<organism evidence="2 3">
    <name type="scientific">Flaviflagellibacter deserti</name>
    <dbReference type="NCBI Taxonomy" id="2267266"/>
    <lineage>
        <taxon>Bacteria</taxon>
        <taxon>Pseudomonadati</taxon>
        <taxon>Pseudomonadota</taxon>
        <taxon>Alphaproteobacteria</taxon>
        <taxon>Hyphomicrobiales</taxon>
        <taxon>Flaviflagellibacter</taxon>
    </lineage>
</organism>
<feature type="region of interest" description="Disordered" evidence="1">
    <location>
        <begin position="92"/>
        <end position="111"/>
    </location>
</feature>
<name>A0ABV9Z594_9HYPH</name>